<comment type="caution">
    <text evidence="6">The sequence shown here is derived from an EMBL/GenBank/DDBJ whole genome shotgun (WGS) entry which is preliminary data.</text>
</comment>
<evidence type="ECO:0000313" key="6">
    <source>
        <dbReference type="EMBL" id="PKX87484.1"/>
    </source>
</evidence>
<feature type="domain" description="HTH lysR-type" evidence="5">
    <location>
        <begin position="1"/>
        <end position="59"/>
    </location>
</feature>
<dbReference type="InterPro" id="IPR058163">
    <property type="entry name" value="LysR-type_TF_proteobact-type"/>
</dbReference>
<keyword evidence="4" id="KW-0804">Transcription</keyword>
<dbReference type="InterPro" id="IPR036388">
    <property type="entry name" value="WH-like_DNA-bd_sf"/>
</dbReference>
<dbReference type="RefSeq" id="WP_048260992.1">
    <property type="nucleotide sequence ID" value="NZ_AODU01000012.1"/>
</dbReference>
<keyword evidence="3" id="KW-0238">DNA-binding</keyword>
<evidence type="ECO:0000256" key="3">
    <source>
        <dbReference type="ARBA" id="ARBA00023125"/>
    </source>
</evidence>
<dbReference type="Gene3D" id="1.10.10.10">
    <property type="entry name" value="Winged helix-like DNA-binding domain superfamily/Winged helix DNA-binding domain"/>
    <property type="match status" value="1"/>
</dbReference>
<dbReference type="Gene3D" id="3.40.190.290">
    <property type="match status" value="1"/>
</dbReference>
<dbReference type="InterPro" id="IPR000847">
    <property type="entry name" value="LysR_HTH_N"/>
</dbReference>
<dbReference type="PANTHER" id="PTHR30537">
    <property type="entry name" value="HTH-TYPE TRANSCRIPTIONAL REGULATOR"/>
    <property type="match status" value="1"/>
</dbReference>
<proteinExistence type="inferred from homology"/>
<name>A0ABX4SAA8_9GAMM</name>
<accession>A0ABX4SAA8</accession>
<dbReference type="PANTHER" id="PTHR30537:SF35">
    <property type="entry name" value="TRANSCRIPTIONAL REGULATORY PROTEIN"/>
    <property type="match status" value="1"/>
</dbReference>
<dbReference type="EMBL" id="LXFV01000003">
    <property type="protein sequence ID" value="PKX87484.1"/>
    <property type="molecule type" value="Genomic_DNA"/>
</dbReference>
<protein>
    <submittedName>
        <fullName evidence="6">LysR family transcriptional regulator</fullName>
    </submittedName>
</protein>
<evidence type="ECO:0000256" key="4">
    <source>
        <dbReference type="ARBA" id="ARBA00023163"/>
    </source>
</evidence>
<reference evidence="6 7" key="1">
    <citation type="submission" date="2016-04" db="EMBL/GenBank/DDBJ databases">
        <title>New species of Pectobacterium.</title>
        <authorList>
            <person name="Waleron M."/>
            <person name="Misztak A.E."/>
            <person name="Waleron K."/>
        </authorList>
    </citation>
    <scope>NUCLEOTIDE SEQUENCE [LARGE SCALE GENOMIC DNA]</scope>
    <source>
        <strain evidence="6 7">IFB5232</strain>
    </source>
</reference>
<dbReference type="CDD" id="cd08422">
    <property type="entry name" value="PBP2_CrgA_like"/>
    <property type="match status" value="1"/>
</dbReference>
<keyword evidence="2" id="KW-0805">Transcription regulation</keyword>
<evidence type="ECO:0000259" key="5">
    <source>
        <dbReference type="PROSITE" id="PS50931"/>
    </source>
</evidence>
<sequence length="315" mass="34537">MDRFVAMQVFVDVVELGSLTAAANKLDISRAMATRYIASLEKSFGVRLLHRSSRSLGLTSAGSEILSYCRQILALNDDISAALESKSQEPNGLIRVASSISFGQSYLADAMRRYASQYPKVAVEMVLKDASMNLVEQRIDLAIHVGDKLDPSVISRQLTRCASVVCATPDYLARNGMPQRPDDLRQHNCLYHTRFGNVWRFQSPSANGENLAMDEVDVTGNFAANDSMVLLHTALAGGGIVHLPAFTTAPYLRTGALVRILADYLLPELGVYALYSSRKYLPTSTRTLLDFLLNDLANDNVDDAKRPSVSRSLTA</sequence>
<dbReference type="Pfam" id="PF00126">
    <property type="entry name" value="HTH_1"/>
    <property type="match status" value="1"/>
</dbReference>
<comment type="similarity">
    <text evidence="1">Belongs to the LysR transcriptional regulatory family.</text>
</comment>
<dbReference type="Proteomes" id="UP000234468">
    <property type="component" value="Unassembled WGS sequence"/>
</dbReference>
<dbReference type="SUPFAM" id="SSF46785">
    <property type="entry name" value="Winged helix' DNA-binding domain"/>
    <property type="match status" value="1"/>
</dbReference>
<dbReference type="SUPFAM" id="SSF53850">
    <property type="entry name" value="Periplasmic binding protein-like II"/>
    <property type="match status" value="1"/>
</dbReference>
<organism evidence="6 7">
    <name type="scientific">Pectobacterium peruviense</name>
    <dbReference type="NCBI Taxonomy" id="2066479"/>
    <lineage>
        <taxon>Bacteria</taxon>
        <taxon>Pseudomonadati</taxon>
        <taxon>Pseudomonadota</taxon>
        <taxon>Gammaproteobacteria</taxon>
        <taxon>Enterobacterales</taxon>
        <taxon>Pectobacteriaceae</taxon>
        <taxon>Pectobacterium</taxon>
    </lineage>
</organism>
<gene>
    <name evidence="6" type="ORF">A0G03_06005</name>
</gene>
<evidence type="ECO:0000256" key="1">
    <source>
        <dbReference type="ARBA" id="ARBA00009437"/>
    </source>
</evidence>
<evidence type="ECO:0000313" key="7">
    <source>
        <dbReference type="Proteomes" id="UP000234468"/>
    </source>
</evidence>
<dbReference type="InterPro" id="IPR036390">
    <property type="entry name" value="WH_DNA-bd_sf"/>
</dbReference>
<evidence type="ECO:0000256" key="2">
    <source>
        <dbReference type="ARBA" id="ARBA00023015"/>
    </source>
</evidence>
<dbReference type="PROSITE" id="PS50931">
    <property type="entry name" value="HTH_LYSR"/>
    <property type="match status" value="1"/>
</dbReference>
<dbReference type="Pfam" id="PF03466">
    <property type="entry name" value="LysR_substrate"/>
    <property type="match status" value="1"/>
</dbReference>
<dbReference type="InterPro" id="IPR005119">
    <property type="entry name" value="LysR_subst-bd"/>
</dbReference>
<keyword evidence="7" id="KW-1185">Reference proteome</keyword>